<keyword evidence="1" id="KW-0812">Transmembrane</keyword>
<feature type="transmembrane region" description="Helical" evidence="1">
    <location>
        <begin position="224"/>
        <end position="242"/>
    </location>
</feature>
<comment type="caution">
    <text evidence="3">The sequence shown here is derived from an EMBL/GenBank/DDBJ whole genome shotgun (WGS) entry which is preliminary data.</text>
</comment>
<organism evidence="3 4">
    <name type="scientific">Natrialba chahannaoensis JCM 10990</name>
    <dbReference type="NCBI Taxonomy" id="1227492"/>
    <lineage>
        <taxon>Archaea</taxon>
        <taxon>Methanobacteriati</taxon>
        <taxon>Methanobacteriota</taxon>
        <taxon>Stenosarchaea group</taxon>
        <taxon>Halobacteria</taxon>
        <taxon>Halobacteriales</taxon>
        <taxon>Natrialbaceae</taxon>
        <taxon>Natrialba</taxon>
    </lineage>
</organism>
<feature type="transmembrane region" description="Helical" evidence="1">
    <location>
        <begin position="40"/>
        <end position="62"/>
    </location>
</feature>
<dbReference type="InterPro" id="IPR020846">
    <property type="entry name" value="MFS_dom"/>
</dbReference>
<dbReference type="GO" id="GO:0022857">
    <property type="term" value="F:transmembrane transporter activity"/>
    <property type="evidence" value="ECO:0007669"/>
    <property type="project" value="InterPro"/>
</dbReference>
<keyword evidence="1" id="KW-1133">Transmembrane helix</keyword>
<gene>
    <name evidence="3" type="ORF">C482_02901</name>
</gene>
<dbReference type="PATRIC" id="fig|1227492.4.peg.561"/>
<dbReference type="Gene3D" id="1.20.1250.20">
    <property type="entry name" value="MFS general substrate transporter like domains"/>
    <property type="match status" value="2"/>
</dbReference>
<dbReference type="Proteomes" id="UP000011693">
    <property type="component" value="Unassembled WGS sequence"/>
</dbReference>
<feature type="domain" description="Major facilitator superfamily (MFS) profile" evidence="2">
    <location>
        <begin position="1"/>
        <end position="337"/>
    </location>
</feature>
<dbReference type="EMBL" id="AOIN01000022">
    <property type="protein sequence ID" value="ELZ04919.1"/>
    <property type="molecule type" value="Genomic_DNA"/>
</dbReference>
<name>M0B5I3_9EURY</name>
<accession>M0B5I3</accession>
<reference evidence="3 4" key="1">
    <citation type="journal article" date="2014" name="PLoS Genet.">
        <title>Phylogenetically driven sequencing of extremely halophilic archaea reveals strategies for static and dynamic osmo-response.</title>
        <authorList>
            <person name="Becker E.A."/>
            <person name="Seitzer P.M."/>
            <person name="Tritt A."/>
            <person name="Larsen D."/>
            <person name="Krusor M."/>
            <person name="Yao A.I."/>
            <person name="Wu D."/>
            <person name="Madern D."/>
            <person name="Eisen J.A."/>
            <person name="Darling A.E."/>
            <person name="Facciotti M.T."/>
        </authorList>
    </citation>
    <scope>NUCLEOTIDE SEQUENCE [LARGE SCALE GENOMIC DNA]</scope>
    <source>
        <strain evidence="3 4">JCM 10990</strain>
    </source>
</reference>
<feature type="transmembrane region" description="Helical" evidence="1">
    <location>
        <begin position="282"/>
        <end position="301"/>
    </location>
</feature>
<dbReference type="InterPro" id="IPR052524">
    <property type="entry name" value="MFS_Cyanate_Porter"/>
</dbReference>
<dbReference type="InterPro" id="IPR011701">
    <property type="entry name" value="MFS"/>
</dbReference>
<evidence type="ECO:0000313" key="4">
    <source>
        <dbReference type="Proteomes" id="UP000011693"/>
    </source>
</evidence>
<feature type="transmembrane region" description="Helical" evidence="1">
    <location>
        <begin position="74"/>
        <end position="95"/>
    </location>
</feature>
<dbReference type="AlphaFoldDB" id="M0B5I3"/>
<feature type="transmembrane region" description="Helical" evidence="1">
    <location>
        <begin position="248"/>
        <end position="270"/>
    </location>
</feature>
<evidence type="ECO:0000259" key="2">
    <source>
        <dbReference type="PROSITE" id="PS50850"/>
    </source>
</evidence>
<dbReference type="PANTHER" id="PTHR23523">
    <property type="match status" value="1"/>
</dbReference>
<feature type="transmembrane region" description="Helical" evidence="1">
    <location>
        <begin position="157"/>
        <end position="179"/>
    </location>
</feature>
<feature type="transmembrane region" description="Helical" evidence="1">
    <location>
        <begin position="107"/>
        <end position="128"/>
    </location>
</feature>
<dbReference type="Pfam" id="PF07690">
    <property type="entry name" value="MFS_1"/>
    <property type="match status" value="1"/>
</dbReference>
<dbReference type="InterPro" id="IPR036259">
    <property type="entry name" value="MFS_trans_sf"/>
</dbReference>
<protein>
    <submittedName>
        <fullName evidence="3">Cyanate transport protein cynX</fullName>
    </submittedName>
</protein>
<dbReference type="PANTHER" id="PTHR23523:SF2">
    <property type="entry name" value="2-NITROIMIDAZOLE TRANSPORTER"/>
    <property type="match status" value="1"/>
</dbReference>
<keyword evidence="1" id="KW-0472">Membrane</keyword>
<evidence type="ECO:0000313" key="3">
    <source>
        <dbReference type="EMBL" id="ELZ04919.1"/>
    </source>
</evidence>
<dbReference type="PROSITE" id="PS50850">
    <property type="entry name" value="MFS"/>
    <property type="match status" value="1"/>
</dbReference>
<feature type="transmembrane region" description="Helical" evidence="1">
    <location>
        <begin position="191"/>
        <end position="212"/>
    </location>
</feature>
<feature type="transmembrane region" description="Helical" evidence="1">
    <location>
        <begin position="313"/>
        <end position="332"/>
    </location>
</feature>
<proteinExistence type="predicted"/>
<dbReference type="SUPFAM" id="SSF103473">
    <property type="entry name" value="MFS general substrate transporter"/>
    <property type="match status" value="1"/>
</dbReference>
<evidence type="ECO:0000256" key="1">
    <source>
        <dbReference type="SAM" id="Phobius"/>
    </source>
</evidence>
<sequence>MGVFAILTVFLTQRLGRNQTIFLSVIVIAGATGMRIASDLYSVLFLSTIGVGIGIAIVQTLLPSVVQEHFPETAGVVTGLYTTALIGGAALAAGLTAPVTALVDAAWTFGLATWTIPAIIGVIAWIPVLNRSPTSATSTDSMGNMPRVEMLPWQQDWAWFLVFFFAGTQILFFSVLTWLPPLYVELGWGPQHAGLVLTVFMLAELAGSLGSTLLTKRYTDRRPAFFLMLSLSSGGLLGIALLPLEFPWLWATLMGVGIGGMFALVLTLPVDYSKSPEANEQLTAMMFGVGYILAATGPYVVGELRSITGSFQAPFIALAVVSGALLFATASLHPDRTITV</sequence>
<keyword evidence="4" id="KW-1185">Reference proteome</keyword>